<dbReference type="Proteomes" id="UP000054560">
    <property type="component" value="Unassembled WGS sequence"/>
</dbReference>
<gene>
    <name evidence="2" type="ORF">SARC_00424</name>
</gene>
<dbReference type="RefSeq" id="XP_014161343.1">
    <property type="nucleotide sequence ID" value="XM_014305868.1"/>
</dbReference>
<dbReference type="GeneID" id="25900928"/>
<keyword evidence="1" id="KW-0175">Coiled coil</keyword>
<accession>A0A0L0GEZ8</accession>
<name>A0A0L0GEZ8_9EUKA</name>
<feature type="coiled-coil region" evidence="1">
    <location>
        <begin position="30"/>
        <end position="57"/>
    </location>
</feature>
<dbReference type="AlphaFoldDB" id="A0A0L0GEZ8"/>
<proteinExistence type="predicted"/>
<evidence type="ECO:0000256" key="1">
    <source>
        <dbReference type="SAM" id="Coils"/>
    </source>
</evidence>
<keyword evidence="3" id="KW-1185">Reference proteome</keyword>
<protein>
    <submittedName>
        <fullName evidence="2">Uncharacterized protein</fullName>
    </submittedName>
</protein>
<evidence type="ECO:0000313" key="2">
    <source>
        <dbReference type="EMBL" id="KNC87441.1"/>
    </source>
</evidence>
<sequence>MEAKRLYKKKLSSQAHMNGLAFKHAIVCSIELEARRIAAIQGEKKAAEKRLSREVEQQSDCMPERWAEGVSECEPQEKYPSTDKAATARASSKLKQAPVVYIRIMGKVGTGSLLCRPMWD</sequence>
<evidence type="ECO:0000313" key="3">
    <source>
        <dbReference type="Proteomes" id="UP000054560"/>
    </source>
</evidence>
<reference evidence="2 3" key="1">
    <citation type="submission" date="2011-02" db="EMBL/GenBank/DDBJ databases">
        <title>The Genome Sequence of Sphaeroforma arctica JP610.</title>
        <authorList>
            <consortium name="The Broad Institute Genome Sequencing Platform"/>
            <person name="Russ C."/>
            <person name="Cuomo C."/>
            <person name="Young S.K."/>
            <person name="Zeng Q."/>
            <person name="Gargeya S."/>
            <person name="Alvarado L."/>
            <person name="Berlin A."/>
            <person name="Chapman S.B."/>
            <person name="Chen Z."/>
            <person name="Freedman E."/>
            <person name="Gellesch M."/>
            <person name="Goldberg J."/>
            <person name="Griggs A."/>
            <person name="Gujja S."/>
            <person name="Heilman E."/>
            <person name="Heiman D."/>
            <person name="Howarth C."/>
            <person name="Mehta T."/>
            <person name="Neiman D."/>
            <person name="Pearson M."/>
            <person name="Roberts A."/>
            <person name="Saif S."/>
            <person name="Shea T."/>
            <person name="Shenoy N."/>
            <person name="Sisk P."/>
            <person name="Stolte C."/>
            <person name="Sykes S."/>
            <person name="White J."/>
            <person name="Yandava C."/>
            <person name="Burger G."/>
            <person name="Gray M.W."/>
            <person name="Holland P.W.H."/>
            <person name="King N."/>
            <person name="Lang F.B.F."/>
            <person name="Roger A.J."/>
            <person name="Ruiz-Trillo I."/>
            <person name="Haas B."/>
            <person name="Nusbaum C."/>
            <person name="Birren B."/>
        </authorList>
    </citation>
    <scope>NUCLEOTIDE SEQUENCE [LARGE SCALE GENOMIC DNA]</scope>
    <source>
        <strain evidence="2 3">JP610</strain>
    </source>
</reference>
<organism evidence="2 3">
    <name type="scientific">Sphaeroforma arctica JP610</name>
    <dbReference type="NCBI Taxonomy" id="667725"/>
    <lineage>
        <taxon>Eukaryota</taxon>
        <taxon>Ichthyosporea</taxon>
        <taxon>Ichthyophonida</taxon>
        <taxon>Sphaeroforma</taxon>
    </lineage>
</organism>
<dbReference type="EMBL" id="KQ241609">
    <property type="protein sequence ID" value="KNC87441.1"/>
    <property type="molecule type" value="Genomic_DNA"/>
</dbReference>